<dbReference type="RefSeq" id="WP_213499601.1">
    <property type="nucleotide sequence ID" value="NZ_CP074694.1"/>
</dbReference>
<gene>
    <name evidence="2" type="ORF">KIH39_11640</name>
</gene>
<keyword evidence="1" id="KW-0732">Signal</keyword>
<feature type="chain" id="PRO_5034863863" evidence="1">
    <location>
        <begin position="27"/>
        <end position="274"/>
    </location>
</feature>
<evidence type="ECO:0000313" key="2">
    <source>
        <dbReference type="EMBL" id="QVL34526.1"/>
    </source>
</evidence>
<accession>A0A8E6F0H1</accession>
<dbReference type="EMBL" id="CP074694">
    <property type="protein sequence ID" value="QVL34526.1"/>
    <property type="molecule type" value="Genomic_DNA"/>
</dbReference>
<evidence type="ECO:0000256" key="1">
    <source>
        <dbReference type="SAM" id="SignalP"/>
    </source>
</evidence>
<dbReference type="KEGG" id="tsph:KIH39_11640"/>
<reference evidence="2" key="1">
    <citation type="submission" date="2021-05" db="EMBL/GenBank/DDBJ databases">
        <title>Complete genome sequence of the cellulolytic planctomycete Telmatocola sphagniphila SP2T and characterization of the first cellulase from planctomycetes.</title>
        <authorList>
            <person name="Rakitin A.L."/>
            <person name="Beletsky A.V."/>
            <person name="Naumoff D.G."/>
            <person name="Kulichevskaya I.S."/>
            <person name="Mardanov A.V."/>
            <person name="Ravin N.V."/>
            <person name="Dedysh S.N."/>
        </authorList>
    </citation>
    <scope>NUCLEOTIDE SEQUENCE</scope>
    <source>
        <strain evidence="2">SP2T</strain>
    </source>
</reference>
<name>A0A8E6F0H1_9BACT</name>
<sequence length="274" mass="30429">MPIRKMAYSLAVIASLFAGESVRAQAPDPLSIPAPKAGDYTLLRGQTLQLKKPANTSSVQTIPTEAVPAPTVPNNSAITIPAYTQAPKYVPVVAVPSQLVQNKKDDPKKEDPKVQDPANTYVVKTDLPKTEELYRFESEKALEKRIKNEQMLMENFPSQPTLSDKAFLARVYNKSQMIAEPHYVCHGKLLFEDKNAERYGWDLGFIQPFVTLSYFYKDTLLFPYHAASRPFCQECSPQCQPGDQVPYILFQQGATVTGILAESGIALALAFMIP</sequence>
<dbReference type="AlphaFoldDB" id="A0A8E6F0H1"/>
<keyword evidence="3" id="KW-1185">Reference proteome</keyword>
<organism evidence="2 3">
    <name type="scientific">Telmatocola sphagniphila</name>
    <dbReference type="NCBI Taxonomy" id="1123043"/>
    <lineage>
        <taxon>Bacteria</taxon>
        <taxon>Pseudomonadati</taxon>
        <taxon>Planctomycetota</taxon>
        <taxon>Planctomycetia</taxon>
        <taxon>Gemmatales</taxon>
        <taxon>Gemmataceae</taxon>
    </lineage>
</organism>
<proteinExistence type="predicted"/>
<evidence type="ECO:0000313" key="3">
    <source>
        <dbReference type="Proteomes" id="UP000676194"/>
    </source>
</evidence>
<protein>
    <submittedName>
        <fullName evidence="2">Uncharacterized protein</fullName>
    </submittedName>
</protein>
<feature type="signal peptide" evidence="1">
    <location>
        <begin position="1"/>
        <end position="26"/>
    </location>
</feature>
<dbReference type="Proteomes" id="UP000676194">
    <property type="component" value="Chromosome"/>
</dbReference>